<feature type="glycosylation site" description="N-linked (GlcNAc...) asparagine" evidence="14">
    <location>
        <position position="54"/>
    </location>
</feature>
<dbReference type="PANTHER" id="PTHR10514:SF44">
    <property type="entry name" value="ANGIOTENSIN-CONVERTING ENZYME-RELATED"/>
    <property type="match status" value="1"/>
</dbReference>
<feature type="glycosylation site" description="N-linked (GlcNAc...) asparagine; partial" evidence="14">
    <location>
        <position position="577"/>
    </location>
</feature>
<dbReference type="InterPro" id="IPR001548">
    <property type="entry name" value="Peptidase_M2"/>
</dbReference>
<dbReference type="Pfam" id="PF01401">
    <property type="entry name" value="Peptidase_M2"/>
    <property type="match status" value="1"/>
</dbReference>
<comment type="similarity">
    <text evidence="1 20 21">Belongs to the peptidase M2 family.</text>
</comment>
<evidence type="ECO:0000256" key="21">
    <source>
        <dbReference type="RuleBase" id="RU361144"/>
    </source>
</evidence>
<evidence type="ECO:0000313" key="24">
    <source>
        <dbReference type="Proteomes" id="UP001461498"/>
    </source>
</evidence>
<comment type="caution">
    <text evidence="23">The sequence shown here is derived from an EMBL/GenBank/DDBJ whole genome shotgun (WGS) entry which is preliminary data.</text>
</comment>
<keyword evidence="10 14" id="KW-0325">Glycoprotein</keyword>
<keyword evidence="2 21" id="KW-0121">Carboxypeptidase</keyword>
<evidence type="ECO:0000256" key="19">
    <source>
        <dbReference type="PIRSR" id="PIRSR601548-8"/>
    </source>
</evidence>
<dbReference type="EMBL" id="JAPXFL010000009">
    <property type="protein sequence ID" value="KAK9502104.1"/>
    <property type="molecule type" value="Genomic_DNA"/>
</dbReference>
<evidence type="ECO:0000256" key="3">
    <source>
        <dbReference type="ARBA" id="ARBA00022670"/>
    </source>
</evidence>
<keyword evidence="3 21" id="KW-0645">Protease</keyword>
<evidence type="ECO:0000256" key="14">
    <source>
        <dbReference type="PIRSR" id="PIRSR601548-10"/>
    </source>
</evidence>
<evidence type="ECO:0000256" key="8">
    <source>
        <dbReference type="ARBA" id="ARBA00023049"/>
    </source>
</evidence>
<feature type="disulfide bond" evidence="20">
    <location>
        <begin position="134"/>
        <end position="142"/>
    </location>
</feature>
<evidence type="ECO:0000256" key="10">
    <source>
        <dbReference type="ARBA" id="ARBA00023180"/>
    </source>
</evidence>
<comment type="catalytic activity">
    <reaction evidence="11">
        <text>Release of a C-terminal dipeptide, oligopeptide-|-Xaa-Yaa, when Xaa is not Pro, and Yaa is neither Asp nor Glu. Thus, conversion of angiotensin I to angiotensin II, with increase in vasoconstrictor activity, but no action on angiotensin II.</text>
        <dbReference type="EC" id="3.4.15.1"/>
    </reaction>
</comment>
<keyword evidence="7 17" id="KW-0862">Zinc</keyword>
<keyword evidence="4 17" id="KW-0479">Metal-binding</keyword>
<dbReference type="AlphaFoldDB" id="A0AAW1D0L8"/>
<comment type="caution">
    <text evidence="20">Lacks conserved residue(s) required for the propagation of feature annotation.</text>
</comment>
<proteinExistence type="inferred from homology"/>
<feature type="binding site" evidence="19">
    <location>
        <position position="371"/>
    </location>
    <ligand>
        <name>Zn(2+)</name>
        <dbReference type="ChEBI" id="CHEBI:29105"/>
        <label>2</label>
        <note>catalytic</note>
    </ligand>
</feature>
<evidence type="ECO:0000256" key="13">
    <source>
        <dbReference type="PIRSR" id="PIRSR601548-1"/>
    </source>
</evidence>
<gene>
    <name evidence="23" type="ORF">O3M35_012698</name>
</gene>
<evidence type="ECO:0000256" key="1">
    <source>
        <dbReference type="ARBA" id="ARBA00008139"/>
    </source>
</evidence>
<dbReference type="GO" id="GO:0008241">
    <property type="term" value="F:peptidyl-dipeptidase activity"/>
    <property type="evidence" value="ECO:0007669"/>
    <property type="project" value="UniProtKB-EC"/>
</dbReference>
<organism evidence="23 24">
    <name type="scientific">Rhynocoris fuscipes</name>
    <dbReference type="NCBI Taxonomy" id="488301"/>
    <lineage>
        <taxon>Eukaryota</taxon>
        <taxon>Metazoa</taxon>
        <taxon>Ecdysozoa</taxon>
        <taxon>Arthropoda</taxon>
        <taxon>Hexapoda</taxon>
        <taxon>Insecta</taxon>
        <taxon>Pterygota</taxon>
        <taxon>Neoptera</taxon>
        <taxon>Paraneoptera</taxon>
        <taxon>Hemiptera</taxon>
        <taxon>Heteroptera</taxon>
        <taxon>Panheteroptera</taxon>
        <taxon>Cimicomorpha</taxon>
        <taxon>Reduviidae</taxon>
        <taxon>Harpactorinae</taxon>
        <taxon>Harpactorini</taxon>
        <taxon>Rhynocoris</taxon>
    </lineage>
</organism>
<feature type="active site" description="Proton acceptor 2" evidence="15">
    <location>
        <position position="368"/>
    </location>
</feature>
<evidence type="ECO:0000256" key="12">
    <source>
        <dbReference type="ARBA" id="ARBA00039858"/>
    </source>
</evidence>
<feature type="binding site" evidence="17">
    <location>
        <position position="371"/>
    </location>
    <ligand>
        <name>Zn(2+)</name>
        <dbReference type="ChEBI" id="CHEBI:29105"/>
        <label>1</label>
        <note>catalytic</note>
    </ligand>
</feature>
<feature type="active site" description="Proton donor 2" evidence="15">
    <location>
        <position position="497"/>
    </location>
</feature>
<protein>
    <recommendedName>
        <fullName evidence="12 21">Angiotensin-converting enzyme</fullName>
        <ecNumber evidence="21">3.4.-.-</ecNumber>
    </recommendedName>
</protein>
<dbReference type="CDD" id="cd06461">
    <property type="entry name" value="M2_ACE"/>
    <property type="match status" value="1"/>
</dbReference>
<feature type="active site" description="Proton acceptor 1" evidence="13">
    <location>
        <position position="368"/>
    </location>
</feature>
<evidence type="ECO:0000313" key="23">
    <source>
        <dbReference type="EMBL" id="KAK9502104.1"/>
    </source>
</evidence>
<name>A0AAW1D0L8_9HEMI</name>
<evidence type="ECO:0000256" key="7">
    <source>
        <dbReference type="ARBA" id="ARBA00022833"/>
    </source>
</evidence>
<feature type="signal peptide" evidence="22">
    <location>
        <begin position="1"/>
        <end position="18"/>
    </location>
</feature>
<feature type="glycosylation site" description="N-linked (GlcNAc...) (complex) asparagine" evidence="14">
    <location>
        <position position="72"/>
    </location>
</feature>
<dbReference type="GO" id="GO:0046872">
    <property type="term" value="F:metal ion binding"/>
    <property type="evidence" value="ECO:0007669"/>
    <property type="project" value="UniProtKB-KW"/>
</dbReference>
<feature type="disulfide bond" evidence="18 20">
    <location>
        <begin position="336"/>
        <end position="354"/>
    </location>
</feature>
<dbReference type="GO" id="GO:0005615">
    <property type="term" value="C:extracellular space"/>
    <property type="evidence" value="ECO:0007669"/>
    <property type="project" value="TreeGrafter"/>
</dbReference>
<keyword evidence="5 22" id="KW-0732">Signal</keyword>
<evidence type="ECO:0000256" key="11">
    <source>
        <dbReference type="ARBA" id="ARBA00036868"/>
    </source>
</evidence>
<evidence type="ECO:0000256" key="16">
    <source>
        <dbReference type="PIRSR" id="PIRSR601548-2"/>
    </source>
</evidence>
<dbReference type="GO" id="GO:0008237">
    <property type="term" value="F:metallopeptidase activity"/>
    <property type="evidence" value="ECO:0007669"/>
    <property type="project" value="UniProtKB-KW"/>
</dbReference>
<evidence type="ECO:0000256" key="4">
    <source>
        <dbReference type="ARBA" id="ARBA00022723"/>
    </source>
</evidence>
<evidence type="ECO:0000256" key="9">
    <source>
        <dbReference type="ARBA" id="ARBA00023157"/>
    </source>
</evidence>
<keyword evidence="24" id="KW-1185">Reference proteome</keyword>
<evidence type="ECO:0000256" key="22">
    <source>
        <dbReference type="SAM" id="SignalP"/>
    </source>
</evidence>
<evidence type="ECO:0000256" key="6">
    <source>
        <dbReference type="ARBA" id="ARBA00022801"/>
    </source>
</evidence>
<dbReference type="EC" id="3.4.-.-" evidence="21"/>
<evidence type="ECO:0000256" key="18">
    <source>
        <dbReference type="PIRSR" id="PIRSR601548-4"/>
    </source>
</evidence>
<evidence type="ECO:0000256" key="17">
    <source>
        <dbReference type="PIRSR" id="PIRSR601548-3"/>
    </source>
</evidence>
<dbReference type="PRINTS" id="PR00791">
    <property type="entry name" value="PEPDIPTASEA"/>
</dbReference>
<evidence type="ECO:0000256" key="5">
    <source>
        <dbReference type="ARBA" id="ARBA00022729"/>
    </source>
</evidence>
<dbReference type="GO" id="GO:0004180">
    <property type="term" value="F:carboxypeptidase activity"/>
    <property type="evidence" value="ECO:0007669"/>
    <property type="project" value="UniProtKB-KW"/>
</dbReference>
<evidence type="ECO:0000256" key="2">
    <source>
        <dbReference type="ARBA" id="ARBA00022645"/>
    </source>
</evidence>
<dbReference type="Proteomes" id="UP001461498">
    <property type="component" value="Unassembled WGS sequence"/>
</dbReference>
<dbReference type="GO" id="GO:0005886">
    <property type="term" value="C:plasma membrane"/>
    <property type="evidence" value="ECO:0007669"/>
    <property type="project" value="TreeGrafter"/>
</dbReference>
<feature type="active site" description="Proton donor 1" evidence="13">
    <location>
        <position position="497"/>
    </location>
</feature>
<sequence length="647" mass="75687">MTSLIVLIFLLIGKIINAEEYNEDNARLHLDKLNKISAEWANKRALAEWDYASNITDENLKKKLDLATTIANVTKTLWLETIKYPWQTFADPDLKRSFKHYSLLGIEALPEDKYNKFNKIIAEMEGGYSKVKLCDFHNKEKCDLSLEPEITEILQSSRDAEELKYIWVEFRKNTGKKFKNLYQEYVDLANEGARLNNVSDNAEYWKIDFETPTFEADVEELWKQVEPLFKELHAYVRMKLNEKYGDNVVKKDGPIPAHLLGNMWAQLWANIYDIVAPYPEKKAIDVTDEMLKQNYTALKMFKLSESFFTSLGLEPMPPSFWEKSIIEKPKDRELVCHASAWDFYDSKDFRIKMCTRVNMDDLFTVHHEMGHVQYFIQYKDQPHVYKEGANSGFHEAIGDVIALSVQSSKHLKEIGLLEDGKEDKEQVINFLMYTALDKVAFLPFGYLIDQYRWKIFKGDIKPENYNCEWWKLREMYQGLEPPVDRSEDDFDAGAKYHVVADVPYIRYFVSFIIQFQFHRALCEKAGEFDPKNPTLKPLHQCDIYKSKEAGEVLGKMLKMGGSKPWQDAMEVITGQRNMDASAVVQYFAPLYEWLKEENKKNKVMVGWKSTTKSCFFYDILSTCGITDHELWGKDFELNCMKYFKLIN</sequence>
<keyword evidence="6 21" id="KW-0378">Hydrolase</keyword>
<feature type="binding site" evidence="16">
    <location>
        <position position="506"/>
    </location>
    <ligand>
        <name>chloride</name>
        <dbReference type="ChEBI" id="CHEBI:17996"/>
        <label>1</label>
    </ligand>
</feature>
<dbReference type="SUPFAM" id="SSF55486">
    <property type="entry name" value="Metalloproteases ('zincins'), catalytic domain"/>
    <property type="match status" value="1"/>
</dbReference>
<feature type="chain" id="PRO_5043643058" description="Angiotensin-converting enzyme" evidence="22">
    <location>
        <begin position="19"/>
        <end position="647"/>
    </location>
</feature>
<feature type="binding site" evidence="19">
    <location>
        <position position="367"/>
    </location>
    <ligand>
        <name>Zn(2+)</name>
        <dbReference type="ChEBI" id="CHEBI:29105"/>
        <label>2</label>
        <note>catalytic</note>
    </ligand>
</feature>
<feature type="binding site" evidence="17">
    <location>
        <position position="395"/>
    </location>
    <ligand>
        <name>Zn(2+)</name>
        <dbReference type="ChEBI" id="CHEBI:29105"/>
        <label>1</label>
        <note>catalytic</note>
    </ligand>
</feature>
<evidence type="ECO:0000256" key="15">
    <source>
        <dbReference type="PIRSR" id="PIRSR601548-11"/>
    </source>
</evidence>
<dbReference type="PROSITE" id="PS52011">
    <property type="entry name" value="PEPTIDASE_M2"/>
    <property type="match status" value="1"/>
</dbReference>
<dbReference type="FunFam" id="1.10.1370.30:FF:000004">
    <property type="entry name" value="Angiotensin-converting enzyme"/>
    <property type="match status" value="1"/>
</dbReference>
<accession>A0AAW1D0L8</accession>
<dbReference type="GO" id="GO:0006508">
    <property type="term" value="P:proteolysis"/>
    <property type="evidence" value="ECO:0007669"/>
    <property type="project" value="UniProtKB-KW"/>
</dbReference>
<dbReference type="Gene3D" id="1.10.1370.30">
    <property type="match status" value="2"/>
</dbReference>
<feature type="binding site" evidence="19">
    <location>
        <position position="395"/>
    </location>
    <ligand>
        <name>Zn(2+)</name>
        <dbReference type="ChEBI" id="CHEBI:29105"/>
        <label>2</label>
        <note>catalytic</note>
    </ligand>
</feature>
<evidence type="ECO:0000256" key="20">
    <source>
        <dbReference type="PROSITE-ProRule" id="PRU01355"/>
    </source>
</evidence>
<keyword evidence="8 21" id="KW-0482">Metalloprotease</keyword>
<feature type="disulfide bond" evidence="18">
    <location>
        <begin position="522"/>
        <end position="541"/>
    </location>
</feature>
<comment type="cofactor">
    <cofactor evidence="21">
        <name>Zn(2+)</name>
        <dbReference type="ChEBI" id="CHEBI:29105"/>
    </cofactor>
    <text evidence="21">Binds 1 zinc ion per subunit.</text>
</comment>
<dbReference type="PANTHER" id="PTHR10514">
    <property type="entry name" value="ANGIOTENSIN-CONVERTING ENZYME"/>
    <property type="match status" value="1"/>
</dbReference>
<keyword evidence="9 18" id="KW-1015">Disulfide bond</keyword>
<feature type="binding site" evidence="17">
    <location>
        <position position="367"/>
    </location>
    <ligand>
        <name>Zn(2+)</name>
        <dbReference type="ChEBI" id="CHEBI:29105"/>
        <label>1</label>
        <note>catalytic</note>
    </ligand>
</feature>
<reference evidence="23 24" key="1">
    <citation type="submission" date="2022-12" db="EMBL/GenBank/DDBJ databases">
        <title>Chromosome-level genome assembly of true bugs.</title>
        <authorList>
            <person name="Ma L."/>
            <person name="Li H."/>
        </authorList>
    </citation>
    <scope>NUCLEOTIDE SEQUENCE [LARGE SCALE GENOMIC DNA]</scope>
    <source>
        <strain evidence="23">Lab_2022b</strain>
    </source>
</reference>